<accession>A0A643EN68</accession>
<reference evidence="1" key="1">
    <citation type="submission" date="2019-09" db="EMBL/GenBank/DDBJ databases">
        <title>Draft genome sequences of 48 bacterial type strains from the CCUG.</title>
        <authorList>
            <person name="Tunovic T."/>
            <person name="Pineiro-Iglesias B."/>
            <person name="Unosson C."/>
            <person name="Inganas E."/>
            <person name="Ohlen M."/>
            <person name="Cardew S."/>
            <person name="Jensie-Markopoulos S."/>
            <person name="Salva-Serra F."/>
            <person name="Jaen-Luchoro D."/>
            <person name="Karlsson R."/>
            <person name="Svensson-Stadler L."/>
            <person name="Chun J."/>
            <person name="Moore E."/>
        </authorList>
    </citation>
    <scope>NUCLEOTIDE SEQUENCE</scope>
    <source>
        <strain evidence="1">CCUG 551</strain>
    </source>
</reference>
<dbReference type="Gene3D" id="2.40.128.380">
    <property type="entry name" value="T3SS negative regulator GrlR"/>
    <property type="match status" value="1"/>
</dbReference>
<protein>
    <recommendedName>
        <fullName evidence="2">Negative regulator GrlR</fullName>
    </recommendedName>
</protein>
<dbReference type="InterPro" id="IPR032417">
    <property type="entry name" value="GrlR"/>
</dbReference>
<evidence type="ECO:0000313" key="1">
    <source>
        <dbReference type="EMBL" id="KAB0561519.1"/>
    </source>
</evidence>
<name>A0A643EN68_PSEAI</name>
<proteinExistence type="predicted"/>
<comment type="caution">
    <text evidence="1">The sequence shown here is derived from an EMBL/GenBank/DDBJ whole genome shotgun (WGS) entry which is preliminary data.</text>
</comment>
<dbReference type="RefSeq" id="WP_058130838.1">
    <property type="nucleotide sequence ID" value="NZ_CAADOS010000269.1"/>
</dbReference>
<gene>
    <name evidence="1" type="ORF">F7R07_06540</name>
</gene>
<dbReference type="InterPro" id="IPR043019">
    <property type="entry name" value="GrlR_sf"/>
</dbReference>
<dbReference type="EMBL" id="VZPH01000031">
    <property type="protein sequence ID" value="KAB0561519.1"/>
    <property type="molecule type" value="Genomic_DNA"/>
</dbReference>
<organism evidence="1">
    <name type="scientific">Pseudomonas aeruginosa</name>
    <dbReference type="NCBI Taxonomy" id="287"/>
    <lineage>
        <taxon>Bacteria</taxon>
        <taxon>Pseudomonadati</taxon>
        <taxon>Pseudomonadota</taxon>
        <taxon>Gammaproteobacteria</taxon>
        <taxon>Pseudomonadales</taxon>
        <taxon>Pseudomonadaceae</taxon>
        <taxon>Pseudomonas</taxon>
    </lineage>
</organism>
<dbReference type="Pfam" id="PF16518">
    <property type="entry name" value="GrlR"/>
    <property type="match status" value="1"/>
</dbReference>
<sequence>MSQGIFHVQFKSNLQDSGQGLVVIKNGSINGGDDHYLYRGAAPQKTGPFTGKLHVDKWREGNRTVVNIDNFELDVDGKIDFEAGHLDLIGTVTGQPQLQIQIIGRKVNDTF</sequence>
<evidence type="ECO:0008006" key="2">
    <source>
        <dbReference type="Google" id="ProtNLM"/>
    </source>
</evidence>
<dbReference type="AlphaFoldDB" id="A0A643EN68"/>